<dbReference type="PANTHER" id="PTHR28062">
    <property type="entry name" value="K+-H+ EXCHANGE-LIKE PROTEIN"/>
    <property type="match status" value="1"/>
</dbReference>
<dbReference type="Proteomes" id="UP000750334">
    <property type="component" value="Unassembled WGS sequence"/>
</dbReference>
<organism evidence="2 3">
    <name type="scientific">Maudiozyma exigua</name>
    <name type="common">Yeast</name>
    <name type="synonym">Kazachstania exigua</name>
    <dbReference type="NCBI Taxonomy" id="34358"/>
    <lineage>
        <taxon>Eukaryota</taxon>
        <taxon>Fungi</taxon>
        <taxon>Dikarya</taxon>
        <taxon>Ascomycota</taxon>
        <taxon>Saccharomycotina</taxon>
        <taxon>Saccharomycetes</taxon>
        <taxon>Saccharomycetales</taxon>
        <taxon>Saccharomycetaceae</taxon>
        <taxon>Maudiozyma</taxon>
    </lineage>
</organism>
<keyword evidence="1" id="KW-0472">Membrane</keyword>
<proteinExistence type="predicted"/>
<dbReference type="EMBL" id="PUHR01000124">
    <property type="protein sequence ID" value="KAG0664103.1"/>
    <property type="molecule type" value="Genomic_DNA"/>
</dbReference>
<sequence length="295" mass="34445">MLTRKYIGNVSHFTSKNPLFEQFLSDPLKIVVVPINARKLFIYYKHHDSLQNKKSRIQTSEKWIVDKFSSLWLKLVNSQKSYNQRIVSWVNRTVDKIPWQESSLLTVPGESYIMKRLLHDPKKVNKEINKQVHVTAKEYENMSLKPQIQPINLYYPTTNTWNINSIEQELKRFSETGIATYKKRTVMYLSLLPFTLPVALLPIVPNIPGFYLAYRSYCSYKAYLGAKHLKSLLNNNGYSGNSEKTHPVELPEYTELIDESSDLTEETIDNLVELLDIKEMRNTLLKVVRQEKAKI</sequence>
<feature type="transmembrane region" description="Helical" evidence="1">
    <location>
        <begin position="191"/>
        <end position="214"/>
    </location>
</feature>
<evidence type="ECO:0000256" key="1">
    <source>
        <dbReference type="SAM" id="Phobius"/>
    </source>
</evidence>
<keyword evidence="1" id="KW-0812">Transmembrane</keyword>
<dbReference type="OrthoDB" id="5562676at2759"/>
<keyword evidence="1" id="KW-1133">Transmembrane helix</keyword>
<dbReference type="GO" id="GO:1902600">
    <property type="term" value="P:proton transmembrane transport"/>
    <property type="evidence" value="ECO:0007669"/>
    <property type="project" value="TreeGrafter"/>
</dbReference>
<gene>
    <name evidence="2" type="ORF">C6P45_000683</name>
</gene>
<keyword evidence="3" id="KW-1185">Reference proteome</keyword>
<dbReference type="Pfam" id="PF10173">
    <property type="entry name" value="Mit_KHE1"/>
    <property type="match status" value="1"/>
</dbReference>
<reference evidence="2 3" key="1">
    <citation type="submission" date="2020-11" db="EMBL/GenBank/DDBJ databases">
        <title>Kefir isolates.</title>
        <authorList>
            <person name="Marcisauskas S."/>
            <person name="Kim Y."/>
            <person name="Blasche S."/>
        </authorList>
    </citation>
    <scope>NUCLEOTIDE SEQUENCE [LARGE SCALE GENOMIC DNA]</scope>
    <source>
        <strain evidence="2 3">OG2</strain>
    </source>
</reference>
<dbReference type="PANTHER" id="PTHR28062:SF1">
    <property type="entry name" value="TRANSMEMBRANE PROTEIN"/>
    <property type="match status" value="1"/>
</dbReference>
<dbReference type="GO" id="GO:0005743">
    <property type="term" value="C:mitochondrial inner membrane"/>
    <property type="evidence" value="ECO:0007669"/>
    <property type="project" value="TreeGrafter"/>
</dbReference>
<dbReference type="AlphaFoldDB" id="A0A9P6W592"/>
<evidence type="ECO:0000313" key="2">
    <source>
        <dbReference type="EMBL" id="KAG0664103.1"/>
    </source>
</evidence>
<dbReference type="InterPro" id="IPR018786">
    <property type="entry name" value="Mit_KHE1"/>
</dbReference>
<protein>
    <recommendedName>
        <fullName evidence="4">Mitochondrial K+-H+ exchange-related-domain-containing protein</fullName>
    </recommendedName>
</protein>
<evidence type="ECO:0000313" key="3">
    <source>
        <dbReference type="Proteomes" id="UP000750334"/>
    </source>
</evidence>
<evidence type="ECO:0008006" key="4">
    <source>
        <dbReference type="Google" id="ProtNLM"/>
    </source>
</evidence>
<comment type="caution">
    <text evidence="2">The sequence shown here is derived from an EMBL/GenBank/DDBJ whole genome shotgun (WGS) entry which is preliminary data.</text>
</comment>
<accession>A0A9P6W592</accession>
<dbReference type="GO" id="GO:0006813">
    <property type="term" value="P:potassium ion transport"/>
    <property type="evidence" value="ECO:0007669"/>
    <property type="project" value="TreeGrafter"/>
</dbReference>
<name>A0A9P6W592_MAUEX</name>